<protein>
    <recommendedName>
        <fullName evidence="2">WH1 domain-containing protein</fullName>
    </recommendedName>
</protein>
<dbReference type="GO" id="GO:0017124">
    <property type="term" value="F:SH3 domain binding"/>
    <property type="evidence" value="ECO:0007669"/>
    <property type="project" value="TreeGrafter"/>
</dbReference>
<reference evidence="3 4" key="1">
    <citation type="journal article" date="2019" name="PLoS ONE">
        <title>Genomic analyses reveal an absence of contemporary introgressive admixture between fin whales and blue whales, despite known hybrids.</title>
        <authorList>
            <person name="Westbury M.V."/>
            <person name="Petersen B."/>
            <person name="Lorenzen E.D."/>
        </authorList>
    </citation>
    <scope>NUCLEOTIDE SEQUENCE [LARGE SCALE GENOMIC DNA]</scope>
    <source>
        <strain evidence="3">FinWhale-01</strain>
    </source>
</reference>
<evidence type="ECO:0000259" key="2">
    <source>
        <dbReference type="PROSITE" id="PS50229"/>
    </source>
</evidence>
<dbReference type="PROSITE" id="PS50229">
    <property type="entry name" value="WH1"/>
    <property type="match status" value="1"/>
</dbReference>
<organism evidence="3 4">
    <name type="scientific">Balaenoptera physalus</name>
    <name type="common">Fin whale</name>
    <name type="synonym">Balaena physalus</name>
    <dbReference type="NCBI Taxonomy" id="9770"/>
    <lineage>
        <taxon>Eukaryota</taxon>
        <taxon>Metazoa</taxon>
        <taxon>Chordata</taxon>
        <taxon>Craniata</taxon>
        <taxon>Vertebrata</taxon>
        <taxon>Euteleostomi</taxon>
        <taxon>Mammalia</taxon>
        <taxon>Eutheria</taxon>
        <taxon>Laurasiatheria</taxon>
        <taxon>Artiodactyla</taxon>
        <taxon>Whippomorpha</taxon>
        <taxon>Cetacea</taxon>
        <taxon>Mysticeti</taxon>
        <taxon>Balaenopteridae</taxon>
        <taxon>Balaenoptera</taxon>
    </lineage>
</organism>
<feature type="compositionally biased region" description="Polar residues" evidence="1">
    <location>
        <begin position="219"/>
        <end position="229"/>
    </location>
</feature>
<evidence type="ECO:0000256" key="1">
    <source>
        <dbReference type="SAM" id="MobiDB-lite"/>
    </source>
</evidence>
<proteinExistence type="predicted"/>
<evidence type="ECO:0000313" key="3">
    <source>
        <dbReference type="EMBL" id="KAB0389590.1"/>
    </source>
</evidence>
<accession>A0A643BPA6</accession>
<gene>
    <name evidence="3" type="ORF">E2I00_011359</name>
</gene>
<dbReference type="Gene3D" id="2.30.29.30">
    <property type="entry name" value="Pleckstrin-homology domain (PH domain)/Phosphotyrosine-binding domain (PTB)"/>
    <property type="match status" value="1"/>
</dbReference>
<keyword evidence="4" id="KW-1185">Reference proteome</keyword>
<feature type="non-terminal residue" evidence="3">
    <location>
        <position position="1"/>
    </location>
</feature>
<feature type="region of interest" description="Disordered" evidence="1">
    <location>
        <begin position="179"/>
        <end position="229"/>
    </location>
</feature>
<dbReference type="OrthoDB" id="31170at2759"/>
<feature type="domain" description="WH1" evidence="2">
    <location>
        <begin position="1"/>
        <end position="36"/>
    </location>
</feature>
<feature type="compositionally biased region" description="Low complexity" evidence="1">
    <location>
        <begin position="141"/>
        <end position="151"/>
    </location>
</feature>
<dbReference type="PANTHER" id="PTHR11202:SF22">
    <property type="entry name" value="PROTEIN ENABLED"/>
    <property type="match status" value="1"/>
</dbReference>
<feature type="compositionally biased region" description="Low complexity" evidence="1">
    <location>
        <begin position="184"/>
        <end position="199"/>
    </location>
</feature>
<dbReference type="SUPFAM" id="SSF50729">
    <property type="entry name" value="PH domain-like"/>
    <property type="match status" value="1"/>
</dbReference>
<dbReference type="InterPro" id="IPR000697">
    <property type="entry name" value="WH1/EVH1_dom"/>
</dbReference>
<dbReference type="Pfam" id="PF00568">
    <property type="entry name" value="WH1"/>
    <property type="match status" value="1"/>
</dbReference>
<dbReference type="InterPro" id="IPR011993">
    <property type="entry name" value="PH-like_dom_sf"/>
</dbReference>
<dbReference type="EMBL" id="SGJD01006916">
    <property type="protein sequence ID" value="KAB0389590.1"/>
    <property type="molecule type" value="Genomic_DNA"/>
</dbReference>
<evidence type="ECO:0000313" key="4">
    <source>
        <dbReference type="Proteomes" id="UP000437017"/>
    </source>
</evidence>
<feature type="compositionally biased region" description="Low complexity" evidence="1">
    <location>
        <begin position="56"/>
        <end position="66"/>
    </location>
</feature>
<dbReference type="Proteomes" id="UP000437017">
    <property type="component" value="Unassembled WGS sequence"/>
</dbReference>
<feature type="region of interest" description="Disordered" evidence="1">
    <location>
        <begin position="54"/>
        <end position="165"/>
    </location>
</feature>
<feature type="compositionally biased region" description="Low complexity" evidence="1">
    <location>
        <begin position="116"/>
        <end position="126"/>
    </location>
</feature>
<sequence>TFHQWWNARQVYGLNFGSKEDASVFASAVMHAFHTKFTATCPSSEWPITRRIGNSKATTRTAKTTGAGAGKARGRKNEKGEIGGGEVRKGKAGEGVTGTGAAGERETRKSGLPGAGETRTGETGETGPRKARKRAARAARKGAAGMGARAKNVNCAAPASSETPLSSVLGVSSAAEPGLHCLGTTCTSTPSSTPTRSCPGISHTASSPRTPSIPSTSILRASTSSTTSS</sequence>
<comment type="caution">
    <text evidence="3">The sequence shown here is derived from an EMBL/GenBank/DDBJ whole genome shotgun (WGS) entry which is preliminary data.</text>
</comment>
<dbReference type="PANTHER" id="PTHR11202">
    <property type="entry name" value="SPROUTY-RELATED, EVH1 DOMAIN-CONTAINING PROTEIN FAMILY MEMBER"/>
    <property type="match status" value="1"/>
</dbReference>
<dbReference type="AlphaFoldDB" id="A0A643BPA6"/>
<name>A0A643BPA6_BALPH</name>
<feature type="compositionally biased region" description="Basic residues" evidence="1">
    <location>
        <begin position="129"/>
        <end position="140"/>
    </location>
</feature>
<feature type="compositionally biased region" description="Low complexity" evidence="1">
    <location>
        <begin position="206"/>
        <end position="218"/>
    </location>
</feature>
<feature type="compositionally biased region" description="Basic and acidic residues" evidence="1">
    <location>
        <begin position="75"/>
        <end position="92"/>
    </location>
</feature>